<evidence type="ECO:0000313" key="1">
    <source>
        <dbReference type="EMBL" id="SHI42865.1"/>
    </source>
</evidence>
<gene>
    <name evidence="1" type="ORF">SAMN04488508_101592</name>
</gene>
<organism evidence="1 2">
    <name type="scientific">Aquimarina spongiae</name>
    <dbReference type="NCBI Taxonomy" id="570521"/>
    <lineage>
        <taxon>Bacteria</taxon>
        <taxon>Pseudomonadati</taxon>
        <taxon>Bacteroidota</taxon>
        <taxon>Flavobacteriia</taxon>
        <taxon>Flavobacteriales</taxon>
        <taxon>Flavobacteriaceae</taxon>
        <taxon>Aquimarina</taxon>
    </lineage>
</organism>
<dbReference type="Proteomes" id="UP000184432">
    <property type="component" value="Unassembled WGS sequence"/>
</dbReference>
<protein>
    <submittedName>
        <fullName evidence="1">Uncharacterized protein</fullName>
    </submittedName>
</protein>
<dbReference type="InterPro" id="IPR043749">
    <property type="entry name" value="DUF5694"/>
</dbReference>
<dbReference type="STRING" id="570521.SAMN04488508_101592"/>
<sequence>MHAIEIRVGVDHNWIGADWLGRWYQRNIRMMMHVLRQSDPGDKVILFVGSNHKWVLEQLMKNTPELQIVDPLLFIK</sequence>
<dbReference type="OrthoDB" id="7055505at2"/>
<dbReference type="Pfam" id="PF18950">
    <property type="entry name" value="DUF5694"/>
    <property type="match status" value="1"/>
</dbReference>
<accession>A0A1M6B2B7</accession>
<dbReference type="AlphaFoldDB" id="A0A1M6B2B7"/>
<dbReference type="EMBL" id="FQYP01000001">
    <property type="protein sequence ID" value="SHI42865.1"/>
    <property type="molecule type" value="Genomic_DNA"/>
</dbReference>
<name>A0A1M6B2B7_9FLAO</name>
<proteinExistence type="predicted"/>
<evidence type="ECO:0000313" key="2">
    <source>
        <dbReference type="Proteomes" id="UP000184432"/>
    </source>
</evidence>
<keyword evidence="2" id="KW-1185">Reference proteome</keyword>
<reference evidence="2" key="1">
    <citation type="submission" date="2016-11" db="EMBL/GenBank/DDBJ databases">
        <authorList>
            <person name="Varghese N."/>
            <person name="Submissions S."/>
        </authorList>
    </citation>
    <scope>NUCLEOTIDE SEQUENCE [LARGE SCALE GENOMIC DNA]</scope>
    <source>
        <strain evidence="2">DSM 22623</strain>
    </source>
</reference>